<dbReference type="Gene3D" id="3.40.50.300">
    <property type="entry name" value="P-loop containing nucleotide triphosphate hydrolases"/>
    <property type="match status" value="2"/>
</dbReference>
<feature type="transmembrane region" description="Helical" evidence="11">
    <location>
        <begin position="693"/>
        <end position="715"/>
    </location>
</feature>
<dbReference type="PROSITE" id="PS50893">
    <property type="entry name" value="ABC_TRANSPORTER_2"/>
    <property type="match status" value="2"/>
</dbReference>
<feature type="transmembrane region" description="Helical" evidence="11">
    <location>
        <begin position="174"/>
        <end position="194"/>
    </location>
</feature>
<evidence type="ECO:0000256" key="10">
    <source>
        <dbReference type="SAM" id="MobiDB-lite"/>
    </source>
</evidence>
<dbReference type="Gene3D" id="1.20.1560.10">
    <property type="entry name" value="ABC transporter type 1, transmembrane domain"/>
    <property type="match status" value="2"/>
</dbReference>
<dbReference type="CDD" id="cd18603">
    <property type="entry name" value="ABC_6TM_MRP1_2_3_6_D2_like"/>
    <property type="match status" value="1"/>
</dbReference>
<keyword evidence="4 11" id="KW-0812">Transmembrane</keyword>
<evidence type="ECO:0000256" key="3">
    <source>
        <dbReference type="ARBA" id="ARBA00022554"/>
    </source>
</evidence>
<feature type="compositionally biased region" description="Basic and acidic residues" evidence="10">
    <location>
        <begin position="495"/>
        <end position="525"/>
    </location>
</feature>
<dbReference type="SMART" id="SM00382">
    <property type="entry name" value="AAA"/>
    <property type="match status" value="2"/>
</dbReference>
<dbReference type="InterPro" id="IPR003439">
    <property type="entry name" value="ABC_transporter-like_ATP-bd"/>
</dbReference>
<comment type="subcellular location">
    <subcellularLocation>
        <location evidence="1">Vacuole membrane</location>
        <topology evidence="1">Multi-pass membrane protein</topology>
    </subcellularLocation>
</comment>
<feature type="transmembrane region" description="Helical" evidence="11">
    <location>
        <begin position="575"/>
        <end position="595"/>
    </location>
</feature>
<keyword evidence="3" id="KW-0926">Vacuole</keyword>
<evidence type="ECO:0000256" key="11">
    <source>
        <dbReference type="SAM" id="Phobius"/>
    </source>
</evidence>
<evidence type="ECO:0000256" key="4">
    <source>
        <dbReference type="ARBA" id="ARBA00022692"/>
    </source>
</evidence>
<dbReference type="GO" id="GO:0005774">
    <property type="term" value="C:vacuolar membrane"/>
    <property type="evidence" value="ECO:0007669"/>
    <property type="project" value="UniProtKB-SubCell"/>
</dbReference>
<protein>
    <submittedName>
        <fullName evidence="14">Uncharacterized protein</fullName>
    </submittedName>
</protein>
<feature type="transmembrane region" description="Helical" evidence="11">
    <location>
        <begin position="137"/>
        <end position="154"/>
    </location>
</feature>
<feature type="compositionally biased region" description="Basic and acidic residues" evidence="10">
    <location>
        <begin position="475"/>
        <end position="486"/>
    </location>
</feature>
<dbReference type="FunFam" id="1.20.1560.10:FF:000001">
    <property type="entry name" value="ATP-binding cassette subfamily C member 1"/>
    <property type="match status" value="1"/>
</dbReference>
<keyword evidence="8 11" id="KW-1133">Transmembrane helix</keyword>
<dbReference type="SUPFAM" id="SSF90123">
    <property type="entry name" value="ABC transporter transmembrane region"/>
    <property type="match status" value="2"/>
</dbReference>
<feature type="transmembrane region" description="Helical" evidence="11">
    <location>
        <begin position="6"/>
        <end position="26"/>
    </location>
</feature>
<organism evidence="14">
    <name type="scientific">Phaeomonas parva</name>
    <dbReference type="NCBI Taxonomy" id="124430"/>
    <lineage>
        <taxon>Eukaryota</taxon>
        <taxon>Sar</taxon>
        <taxon>Stramenopiles</taxon>
        <taxon>Ochrophyta</taxon>
        <taxon>Pinguiophyceae</taxon>
        <taxon>Pinguiochrysidales</taxon>
        <taxon>Pinguiochrysidaceae</taxon>
        <taxon>Phaeomonas</taxon>
    </lineage>
</organism>
<dbReference type="EMBL" id="HBGJ01004228">
    <property type="protein sequence ID" value="CAD9244164.1"/>
    <property type="molecule type" value="Transcribed_RNA"/>
</dbReference>
<dbReference type="GO" id="GO:0000323">
    <property type="term" value="C:lytic vacuole"/>
    <property type="evidence" value="ECO:0007669"/>
    <property type="project" value="UniProtKB-ARBA"/>
</dbReference>
<feature type="transmembrane region" description="Helical" evidence="11">
    <location>
        <begin position="1127"/>
        <end position="1151"/>
    </location>
</feature>
<evidence type="ECO:0000259" key="12">
    <source>
        <dbReference type="PROSITE" id="PS50893"/>
    </source>
</evidence>
<feature type="domain" description="ABC transmembrane type-1" evidence="13">
    <location>
        <begin position="1132"/>
        <end position="1407"/>
    </location>
</feature>
<keyword evidence="7" id="KW-0067">ATP-binding</keyword>
<dbReference type="InterPro" id="IPR050173">
    <property type="entry name" value="ABC_transporter_C-like"/>
</dbReference>
<feature type="transmembrane region" description="Helical" evidence="11">
    <location>
        <begin position="547"/>
        <end position="569"/>
    </location>
</feature>
<feature type="domain" description="ABC transporter" evidence="12">
    <location>
        <begin position="791"/>
        <end position="1012"/>
    </location>
</feature>
<evidence type="ECO:0000256" key="5">
    <source>
        <dbReference type="ARBA" id="ARBA00022737"/>
    </source>
</evidence>
<evidence type="ECO:0000256" key="2">
    <source>
        <dbReference type="ARBA" id="ARBA00022448"/>
    </source>
</evidence>
<name>A0A7S1XKZ7_9STRA</name>
<evidence type="ECO:0000256" key="1">
    <source>
        <dbReference type="ARBA" id="ARBA00004128"/>
    </source>
</evidence>
<keyword evidence="2" id="KW-0813">Transport</keyword>
<gene>
    <name evidence="14" type="ORF">PPAR1163_LOCUS2512</name>
</gene>
<dbReference type="InterPro" id="IPR011527">
    <property type="entry name" value="ABC1_TM_dom"/>
</dbReference>
<feature type="domain" description="ABC transporter" evidence="12">
    <location>
        <begin position="1445"/>
        <end position="1679"/>
    </location>
</feature>
<keyword evidence="5" id="KW-0677">Repeat</keyword>
<keyword evidence="9 11" id="KW-0472">Membrane</keyword>
<feature type="transmembrane region" description="Helical" evidence="11">
    <location>
        <begin position="416"/>
        <end position="437"/>
    </location>
</feature>
<feature type="transmembrane region" description="Helical" evidence="11">
    <location>
        <begin position="362"/>
        <end position="381"/>
    </location>
</feature>
<dbReference type="GO" id="GO:0016887">
    <property type="term" value="F:ATP hydrolysis activity"/>
    <property type="evidence" value="ECO:0007669"/>
    <property type="project" value="InterPro"/>
</dbReference>
<reference evidence="14" key="1">
    <citation type="submission" date="2021-01" db="EMBL/GenBank/DDBJ databases">
        <authorList>
            <person name="Corre E."/>
            <person name="Pelletier E."/>
            <person name="Niang G."/>
            <person name="Scheremetjew M."/>
            <person name="Finn R."/>
            <person name="Kale V."/>
            <person name="Holt S."/>
            <person name="Cochrane G."/>
            <person name="Meng A."/>
            <person name="Brown T."/>
            <person name="Cohen L."/>
        </authorList>
    </citation>
    <scope>NUCLEOTIDE SEQUENCE</scope>
    <source>
        <strain evidence="14">CCMP2877</strain>
    </source>
</reference>
<dbReference type="CDD" id="cd18595">
    <property type="entry name" value="ABC_6TM_MRP1_2_3_6_D1_like"/>
    <property type="match status" value="1"/>
</dbReference>
<feature type="transmembrane region" description="Helical" evidence="11">
    <location>
        <begin position="1265"/>
        <end position="1285"/>
    </location>
</feature>
<evidence type="ECO:0000256" key="8">
    <source>
        <dbReference type="ARBA" id="ARBA00022989"/>
    </source>
</evidence>
<dbReference type="Pfam" id="PF00664">
    <property type="entry name" value="ABC_membrane"/>
    <property type="match status" value="3"/>
</dbReference>
<keyword evidence="6" id="KW-0547">Nucleotide-binding</keyword>
<dbReference type="PANTHER" id="PTHR24223">
    <property type="entry name" value="ATP-BINDING CASSETTE SUB-FAMILY C"/>
    <property type="match status" value="1"/>
</dbReference>
<feature type="region of interest" description="Disordered" evidence="10">
    <location>
        <begin position="471"/>
        <end position="531"/>
    </location>
</feature>
<dbReference type="InterPro" id="IPR036640">
    <property type="entry name" value="ABC1_TM_sf"/>
</dbReference>
<dbReference type="FunFam" id="3.40.50.300:FF:000997">
    <property type="entry name" value="Multidrug resistance-associated protein 1"/>
    <property type="match status" value="1"/>
</dbReference>
<dbReference type="CDD" id="cd03250">
    <property type="entry name" value="ABCC_MRP_domain1"/>
    <property type="match status" value="1"/>
</dbReference>
<dbReference type="GO" id="GO:0140359">
    <property type="term" value="F:ABC-type transporter activity"/>
    <property type="evidence" value="ECO:0007669"/>
    <property type="project" value="InterPro"/>
</dbReference>
<evidence type="ECO:0000313" key="14">
    <source>
        <dbReference type="EMBL" id="CAD9244164.1"/>
    </source>
</evidence>
<dbReference type="FunFam" id="3.40.50.300:FF:000163">
    <property type="entry name" value="Multidrug resistance-associated protein member 4"/>
    <property type="match status" value="1"/>
</dbReference>
<dbReference type="PANTHER" id="PTHR24223:SF443">
    <property type="entry name" value="MULTIDRUG-RESISTANCE LIKE PROTEIN 1, ISOFORM I"/>
    <property type="match status" value="1"/>
</dbReference>
<feature type="region of interest" description="Disordered" evidence="10">
    <location>
        <begin position="750"/>
        <end position="776"/>
    </location>
</feature>
<dbReference type="InterPro" id="IPR027417">
    <property type="entry name" value="P-loop_NTPase"/>
</dbReference>
<dbReference type="PROSITE" id="PS50929">
    <property type="entry name" value="ABC_TM1F"/>
    <property type="match status" value="2"/>
</dbReference>
<feature type="transmembrane region" description="Helical" evidence="11">
    <location>
        <begin position="1171"/>
        <end position="1199"/>
    </location>
</feature>
<sequence>MEVITVDLALLVAALPVAFFVMLLLLRRPRGAADVPAMPPALVDRDLAERLAPTISAANGFQLGGAFLCALAVLGFALARLAKAHSLDDDTTSVPTLEEWYCAGAAAIAVVLAVLALAREMIAKDPAFAAPSLELRLGWLILAGAASVTLQPHLEGYLMHQEGPDSAFERDAWYTTMGLLVVTALMHIIGPLRWMEYRELREYQFGPAAGALMADASFMPVEMRASGARRGSRGEPASGLGYSISSLWAGGLDESKEESGLYAPLVDGEDGSEGACKRKYSPELYTTPLGYFTFAWLNQLVATGYRRPLTQDDLYPLHPEEAAPLLAKRLDIAWEHEKHRAAKANDSAPPAAKQKKASLAKAMWKAFGRTFVFACFLKLIYDSLLFVGPEILNRLTKFIQKSSDDDEDSPPASEGYTLVAIMFGSAVLQSIVLHQYFHRTYRTGMRLKSSVISLVFAKALRINAGAVLADDDDDTGKGKGEDGDKAADDEETKDGDDASKPLLNGKEKAEAEADGDKKDGDDPKSSKKSSGEIVNLMSVDAQRMQDLMSYFAMLISAPYQMALSLYFLWVQIGPAVFAGVAVMVLIVPLTGLVAAKSRKLQKGLMTIKDERIKVTNEVLAGIKILKLYAWERPFGQKIDGIRERELVALWKYMLWSLMSRFLWTVVPILVAVAAFSAYTLTGGELTPAKAFTALALFNILRFPLAMFPMMVSYTVEASLSVARLRNFLVTPEVLRLPAITGPPLTGSGIVDLDDNNGGGGRQATSSADGGRRPSLERKNSYFQVHPGVTLVEADDAELRWPDGTPLVEAVNLRIKSGELCTVVGQTGSGKSGLLYSFIGDLVPTYGRIKTRGHIAYVAQTAWIQNGTMRENILFGAPYNAHWYRSVLHACALLPDLHQLAAGDATEIGEKGINLSGGQKQRVALARAVYNNADVYLLDDCLSAVDSQVAAHIFEHCIRGLLAPKAVVLVTHNMHVLPFADTVVLLERREPARSPVPPMGAGNGHHAINGNGNGYDLHDDEEVTNMGSFVAFCGGFQGFLDSGHPFAALVDSAAIATAAGDATTESDAGGDGVAVGGDSAATLGAEDEDAIAKGEREAAGKLIEQEGVAVGKVGGEVYYEYMLAAGGFWFCSLIPLGLVVYQSFLIGTNYWLSYWSDHSDTVDNAVGLGIYSALSAGGALSTLLTLLIVTITGVAAARVFHRNLIAAMMRAPMAFFDTTPLGRILNRFSKDTYTIDEQLMSAIYSWMSCLAAVFGIVVVISFATPFFLLCLLPLGAFYIYTQNYYIPTSRELKRLDGISRSPVFSAFGEVLEGVSTIRAFRAEDRFISDEYRKLDRNLQAYYLYVASNRWLAMRLEFVGTCIVTFAAMLAVIGRHDLPAGLAALSVSYALNVTQSLNWMVRMTSDRESYIVSVERVKEYTEVEPEAPAETQAHLLPPPSWPFAGRLTISNLELRYRPGLPLVLRGLTVDITPGQRVGIVGRTGAGKSSMLIALLRLVEADGGSIKLDGVELRDLGLDDVRGRVSIIPQDPVLFTGSVRSNLDPFGRASDEAVWSALDRAHLGDHIRLLPGGLSAEVEEGGRNFSLGERQMLCFARALIRRSKLLLLDEATSAVDPGTDALIQRTLREEFTEATILTIAHRIDTILDYDRILVMSAGQILEDGPANELLQNPNGEFYAIYEAHRQGLA</sequence>
<dbReference type="InterPro" id="IPR017871">
    <property type="entry name" value="ABC_transporter-like_CS"/>
</dbReference>
<evidence type="ECO:0000256" key="7">
    <source>
        <dbReference type="ARBA" id="ARBA00022840"/>
    </source>
</evidence>
<feature type="transmembrane region" description="Helical" evidence="11">
    <location>
        <begin position="100"/>
        <end position="117"/>
    </location>
</feature>
<feature type="transmembrane region" description="Helical" evidence="11">
    <location>
        <begin position="661"/>
        <end position="681"/>
    </location>
</feature>
<dbReference type="Pfam" id="PF00005">
    <property type="entry name" value="ABC_tran"/>
    <property type="match status" value="2"/>
</dbReference>
<dbReference type="FunFam" id="1.20.1560.10:FF:000020">
    <property type="entry name" value="ABC metal ion transporter"/>
    <property type="match status" value="1"/>
</dbReference>
<evidence type="ECO:0000256" key="9">
    <source>
        <dbReference type="ARBA" id="ARBA00023136"/>
    </source>
</evidence>
<evidence type="ECO:0000256" key="6">
    <source>
        <dbReference type="ARBA" id="ARBA00022741"/>
    </source>
</evidence>
<dbReference type="SUPFAM" id="SSF52540">
    <property type="entry name" value="P-loop containing nucleoside triphosphate hydrolases"/>
    <property type="match status" value="2"/>
</dbReference>
<feature type="transmembrane region" description="Helical" evidence="11">
    <location>
        <begin position="60"/>
        <end position="80"/>
    </location>
</feature>
<dbReference type="GO" id="GO:0005524">
    <property type="term" value="F:ATP binding"/>
    <property type="evidence" value="ECO:0007669"/>
    <property type="project" value="UniProtKB-KW"/>
</dbReference>
<evidence type="ECO:0000259" key="13">
    <source>
        <dbReference type="PROSITE" id="PS50929"/>
    </source>
</evidence>
<feature type="transmembrane region" description="Helical" evidence="11">
    <location>
        <begin position="1238"/>
        <end position="1259"/>
    </location>
</feature>
<proteinExistence type="predicted"/>
<feature type="transmembrane region" description="Helical" evidence="11">
    <location>
        <begin position="1354"/>
        <end position="1372"/>
    </location>
</feature>
<dbReference type="CDD" id="cd03244">
    <property type="entry name" value="ABCC_MRP_domain2"/>
    <property type="match status" value="1"/>
</dbReference>
<accession>A0A7S1XKZ7</accession>
<feature type="domain" description="ABC transmembrane type-1" evidence="13">
    <location>
        <begin position="372"/>
        <end position="716"/>
    </location>
</feature>
<dbReference type="PROSITE" id="PS00211">
    <property type="entry name" value="ABC_TRANSPORTER_1"/>
    <property type="match status" value="2"/>
</dbReference>
<dbReference type="InterPro" id="IPR003593">
    <property type="entry name" value="AAA+_ATPase"/>
</dbReference>